<reference evidence="1 2" key="1">
    <citation type="submission" date="2020-07" db="EMBL/GenBank/DDBJ databases">
        <title>Genomic Encyclopedia of Type Strains, Phase IV (KMG-V): Genome sequencing to study the core and pangenomes of soil and plant-associated prokaryotes.</title>
        <authorList>
            <person name="Whitman W."/>
        </authorList>
    </citation>
    <scope>NUCLEOTIDE SEQUENCE [LARGE SCALE GENOMIC DNA]</scope>
    <source>
        <strain evidence="1 2">M8UP30</strain>
    </source>
</reference>
<gene>
    <name evidence="1" type="ORF">HDF12_003863</name>
</gene>
<dbReference type="PROSITE" id="PS51257">
    <property type="entry name" value="PROKAR_LIPOPROTEIN"/>
    <property type="match status" value="1"/>
</dbReference>
<accession>A0A7Y9NQ27</accession>
<sequence length="83" mass="9619">MRGATRERMIRIMAEAGLAAIMFSACLDKLTLVLLQTRARRMTKWKSKKATRRLTVSEFITRLVEPRVRHIHLLCCFTSAEAR</sequence>
<organism evidence="1 2">
    <name type="scientific">Tunturiibacter lichenicola</name>
    <dbReference type="NCBI Taxonomy" id="2051959"/>
    <lineage>
        <taxon>Bacteria</taxon>
        <taxon>Pseudomonadati</taxon>
        <taxon>Acidobacteriota</taxon>
        <taxon>Terriglobia</taxon>
        <taxon>Terriglobales</taxon>
        <taxon>Acidobacteriaceae</taxon>
        <taxon>Tunturiibacter</taxon>
    </lineage>
</organism>
<dbReference type="Proteomes" id="UP000534186">
    <property type="component" value="Unassembled WGS sequence"/>
</dbReference>
<evidence type="ECO:0000313" key="1">
    <source>
        <dbReference type="EMBL" id="NYF53464.1"/>
    </source>
</evidence>
<comment type="caution">
    <text evidence="1">The sequence shown here is derived from an EMBL/GenBank/DDBJ whole genome shotgun (WGS) entry which is preliminary data.</text>
</comment>
<evidence type="ECO:0000313" key="2">
    <source>
        <dbReference type="Proteomes" id="UP000534186"/>
    </source>
</evidence>
<dbReference type="EMBL" id="JACCCV010000002">
    <property type="protein sequence ID" value="NYF53464.1"/>
    <property type="molecule type" value="Genomic_DNA"/>
</dbReference>
<name>A0A7Y9NQ27_9BACT</name>
<dbReference type="AlphaFoldDB" id="A0A7Y9NQ27"/>
<proteinExistence type="predicted"/>
<protein>
    <submittedName>
        <fullName evidence="1">Uncharacterized protein</fullName>
    </submittedName>
</protein>